<dbReference type="Pfam" id="PF12978">
    <property type="entry name" value="DUF3862"/>
    <property type="match status" value="1"/>
</dbReference>
<organism evidence="3 4">
    <name type="scientific">Desulfonema ishimotonii</name>
    <dbReference type="NCBI Taxonomy" id="45657"/>
    <lineage>
        <taxon>Bacteria</taxon>
        <taxon>Pseudomonadati</taxon>
        <taxon>Thermodesulfobacteriota</taxon>
        <taxon>Desulfobacteria</taxon>
        <taxon>Desulfobacterales</taxon>
        <taxon>Desulfococcaceae</taxon>
        <taxon>Desulfonema</taxon>
    </lineage>
</organism>
<protein>
    <recommendedName>
        <fullName evidence="5">Lipoprotein SmpA/OmlA domain-containing protein</fullName>
    </recommendedName>
</protein>
<feature type="chain" id="PRO_5019477561" description="Lipoprotein SmpA/OmlA domain-containing protein" evidence="2">
    <location>
        <begin position="27"/>
        <end position="99"/>
    </location>
</feature>
<dbReference type="PROSITE" id="PS51257">
    <property type="entry name" value="PROKAR_LIPOPROTEIN"/>
    <property type="match status" value="1"/>
</dbReference>
<keyword evidence="1 2" id="KW-0732">Signal</keyword>
<feature type="signal peptide" evidence="2">
    <location>
        <begin position="1"/>
        <end position="26"/>
    </location>
</feature>
<name>A0A401G1I6_9BACT</name>
<dbReference type="EMBL" id="BEXT01000001">
    <property type="protein sequence ID" value="GBC63074.1"/>
    <property type="molecule type" value="Genomic_DNA"/>
</dbReference>
<reference evidence="4" key="1">
    <citation type="submission" date="2017-11" db="EMBL/GenBank/DDBJ databases">
        <authorList>
            <person name="Watanabe M."/>
            <person name="Kojima H."/>
        </authorList>
    </citation>
    <scope>NUCLEOTIDE SEQUENCE [LARGE SCALE GENOMIC DNA]</scope>
    <source>
        <strain evidence="4">Tokyo 01</strain>
    </source>
</reference>
<dbReference type="Proteomes" id="UP000288096">
    <property type="component" value="Unassembled WGS sequence"/>
</dbReference>
<evidence type="ECO:0000313" key="3">
    <source>
        <dbReference type="EMBL" id="GBC63074.1"/>
    </source>
</evidence>
<dbReference type="AlphaFoldDB" id="A0A401G1I6"/>
<evidence type="ECO:0000256" key="1">
    <source>
        <dbReference type="ARBA" id="ARBA00022729"/>
    </source>
</evidence>
<accession>A0A401G1I6</accession>
<keyword evidence="4" id="KW-1185">Reference proteome</keyword>
<gene>
    <name evidence="3" type="ORF">DENIS_4063</name>
</gene>
<proteinExistence type="predicted"/>
<dbReference type="OrthoDB" id="5422169at2"/>
<evidence type="ECO:0000313" key="4">
    <source>
        <dbReference type="Proteomes" id="UP000288096"/>
    </source>
</evidence>
<dbReference type="InterPro" id="IPR037873">
    <property type="entry name" value="BamE-like"/>
</dbReference>
<dbReference type="InterPro" id="IPR024418">
    <property type="entry name" value="DUF3862"/>
</dbReference>
<reference evidence="4" key="2">
    <citation type="submission" date="2019-01" db="EMBL/GenBank/DDBJ databases">
        <title>Genome sequence of Desulfonema ishimotonii strain Tokyo 01.</title>
        <authorList>
            <person name="Fukui M."/>
        </authorList>
    </citation>
    <scope>NUCLEOTIDE SEQUENCE [LARGE SCALE GENOMIC DNA]</scope>
    <source>
        <strain evidence="4">Tokyo 01</strain>
    </source>
</reference>
<sequence>MRRKLFRKICVLAVSVLLCISLISCAKVTRSNFDKIQEGMTLEEVIGILGEPADSSSVDLKIVTGTAAKWVDEKTGNEISVQFVNGKVKFKQFESPYIP</sequence>
<evidence type="ECO:0000256" key="2">
    <source>
        <dbReference type="SAM" id="SignalP"/>
    </source>
</evidence>
<dbReference type="RefSeq" id="WP_124330194.1">
    <property type="nucleotide sequence ID" value="NZ_BEXT01000001.1"/>
</dbReference>
<dbReference type="Gene3D" id="3.30.1450.10">
    <property type="match status" value="1"/>
</dbReference>
<evidence type="ECO:0008006" key="5">
    <source>
        <dbReference type="Google" id="ProtNLM"/>
    </source>
</evidence>
<comment type="caution">
    <text evidence="3">The sequence shown here is derived from an EMBL/GenBank/DDBJ whole genome shotgun (WGS) entry which is preliminary data.</text>
</comment>